<organism evidence="2">
    <name type="scientific">marine metagenome</name>
    <dbReference type="NCBI Taxonomy" id="408172"/>
    <lineage>
        <taxon>unclassified sequences</taxon>
        <taxon>metagenomes</taxon>
        <taxon>ecological metagenomes</taxon>
    </lineage>
</organism>
<dbReference type="InterPro" id="IPR008978">
    <property type="entry name" value="HSP20-like_chaperone"/>
</dbReference>
<protein>
    <recommendedName>
        <fullName evidence="1">SHSP domain-containing protein</fullName>
    </recommendedName>
</protein>
<evidence type="ECO:0000259" key="1">
    <source>
        <dbReference type="PROSITE" id="PS01031"/>
    </source>
</evidence>
<dbReference type="PANTHER" id="PTHR11527">
    <property type="entry name" value="HEAT-SHOCK PROTEIN 20 FAMILY MEMBER"/>
    <property type="match status" value="1"/>
</dbReference>
<dbReference type="InterPro" id="IPR002068">
    <property type="entry name" value="A-crystallin/Hsp20_dom"/>
</dbReference>
<evidence type="ECO:0000313" key="2">
    <source>
        <dbReference type="EMBL" id="SVA87146.1"/>
    </source>
</evidence>
<sequence length="142" mass="16122">MNTLSIWNPIHEVDELFHNRLASVLGGEGLQSVAWLPVVDIEETEQNYVIRVELPGLEKNMVKVVVENGALTLSGERDLERKVEGKTFHRVERSHGIFRRSFTLPEDVDSESVVANFKDGLLEIHVAKHEKTLPKSIEVRVE</sequence>
<gene>
    <name evidence="2" type="ORF">METZ01_LOCUS140000</name>
</gene>
<proteinExistence type="predicted"/>
<dbReference type="Pfam" id="PF00011">
    <property type="entry name" value="HSP20"/>
    <property type="match status" value="1"/>
</dbReference>
<dbReference type="CDD" id="cd06464">
    <property type="entry name" value="ACD_sHsps-like"/>
    <property type="match status" value="1"/>
</dbReference>
<dbReference type="EMBL" id="UINC01020850">
    <property type="protein sequence ID" value="SVA87146.1"/>
    <property type="molecule type" value="Genomic_DNA"/>
</dbReference>
<dbReference type="PROSITE" id="PS01031">
    <property type="entry name" value="SHSP"/>
    <property type="match status" value="1"/>
</dbReference>
<accession>A0A381ZCZ8</accession>
<dbReference type="SUPFAM" id="SSF49764">
    <property type="entry name" value="HSP20-like chaperones"/>
    <property type="match status" value="1"/>
</dbReference>
<reference evidence="2" key="1">
    <citation type="submission" date="2018-05" db="EMBL/GenBank/DDBJ databases">
        <authorList>
            <person name="Lanie J.A."/>
            <person name="Ng W.-L."/>
            <person name="Kazmierczak K.M."/>
            <person name="Andrzejewski T.M."/>
            <person name="Davidsen T.M."/>
            <person name="Wayne K.J."/>
            <person name="Tettelin H."/>
            <person name="Glass J.I."/>
            <person name="Rusch D."/>
            <person name="Podicherti R."/>
            <person name="Tsui H.-C.T."/>
            <person name="Winkler M.E."/>
        </authorList>
    </citation>
    <scope>NUCLEOTIDE SEQUENCE</scope>
</reference>
<dbReference type="AlphaFoldDB" id="A0A381ZCZ8"/>
<dbReference type="Gene3D" id="2.60.40.790">
    <property type="match status" value="1"/>
</dbReference>
<name>A0A381ZCZ8_9ZZZZ</name>
<dbReference type="InterPro" id="IPR031107">
    <property type="entry name" value="Small_HSP"/>
</dbReference>
<feature type="domain" description="SHSP" evidence="1">
    <location>
        <begin position="29"/>
        <end position="142"/>
    </location>
</feature>